<sequence length="205" mass="22264">MAFCQWWERSGLRLRVSEVAVDRLHATCTNAYGELLAPRTVIASASGWFEVFGLPTPAVPPTVTQTRSITLPPTPGMPGVCVDVYAGGRTSCMHDPLTYSNAFQLIYLNTRDSLALSHSNLLIASNNASAPTSKPSSARTGPIIGGIAGVLGTIVVLEKFGSVQVWGVRFGVQRRSNAEPDAFFLWGTRKVRRWINNAETFLPSR</sequence>
<gene>
    <name evidence="1" type="ORF">GGX14DRAFT_595161</name>
</gene>
<evidence type="ECO:0000313" key="1">
    <source>
        <dbReference type="EMBL" id="KAJ7218526.1"/>
    </source>
</evidence>
<dbReference type="AlphaFoldDB" id="A0AAD6VVZ6"/>
<name>A0AAD6VVZ6_9AGAR</name>
<organism evidence="1 2">
    <name type="scientific">Mycena pura</name>
    <dbReference type="NCBI Taxonomy" id="153505"/>
    <lineage>
        <taxon>Eukaryota</taxon>
        <taxon>Fungi</taxon>
        <taxon>Dikarya</taxon>
        <taxon>Basidiomycota</taxon>
        <taxon>Agaricomycotina</taxon>
        <taxon>Agaricomycetes</taxon>
        <taxon>Agaricomycetidae</taxon>
        <taxon>Agaricales</taxon>
        <taxon>Marasmiineae</taxon>
        <taxon>Mycenaceae</taxon>
        <taxon>Mycena</taxon>
    </lineage>
</organism>
<keyword evidence="2" id="KW-1185">Reference proteome</keyword>
<comment type="caution">
    <text evidence="1">The sequence shown here is derived from an EMBL/GenBank/DDBJ whole genome shotgun (WGS) entry which is preliminary data.</text>
</comment>
<proteinExistence type="predicted"/>
<reference evidence="1" key="1">
    <citation type="submission" date="2023-03" db="EMBL/GenBank/DDBJ databases">
        <title>Massive genome expansion in bonnet fungi (Mycena s.s.) driven by repeated elements and novel gene families across ecological guilds.</title>
        <authorList>
            <consortium name="Lawrence Berkeley National Laboratory"/>
            <person name="Harder C.B."/>
            <person name="Miyauchi S."/>
            <person name="Viragh M."/>
            <person name="Kuo A."/>
            <person name="Thoen E."/>
            <person name="Andreopoulos B."/>
            <person name="Lu D."/>
            <person name="Skrede I."/>
            <person name="Drula E."/>
            <person name="Henrissat B."/>
            <person name="Morin E."/>
            <person name="Kohler A."/>
            <person name="Barry K."/>
            <person name="LaButti K."/>
            <person name="Morin E."/>
            <person name="Salamov A."/>
            <person name="Lipzen A."/>
            <person name="Mereny Z."/>
            <person name="Hegedus B."/>
            <person name="Baldrian P."/>
            <person name="Stursova M."/>
            <person name="Weitz H."/>
            <person name="Taylor A."/>
            <person name="Grigoriev I.V."/>
            <person name="Nagy L.G."/>
            <person name="Martin F."/>
            <person name="Kauserud H."/>
        </authorList>
    </citation>
    <scope>NUCLEOTIDE SEQUENCE</scope>
    <source>
        <strain evidence="1">9144</strain>
    </source>
</reference>
<evidence type="ECO:0000313" key="2">
    <source>
        <dbReference type="Proteomes" id="UP001219525"/>
    </source>
</evidence>
<accession>A0AAD6VVZ6</accession>
<protein>
    <submittedName>
        <fullName evidence="1">Uncharacterized protein</fullName>
    </submittedName>
</protein>
<dbReference type="EMBL" id="JARJCW010000012">
    <property type="protein sequence ID" value="KAJ7218526.1"/>
    <property type="molecule type" value="Genomic_DNA"/>
</dbReference>
<dbReference type="Proteomes" id="UP001219525">
    <property type="component" value="Unassembled WGS sequence"/>
</dbReference>